<reference evidence="2" key="1">
    <citation type="journal article" date="2020" name="Nature">
        <title>Giant virus diversity and host interactions through global metagenomics.</title>
        <authorList>
            <person name="Schulz F."/>
            <person name="Roux S."/>
            <person name="Paez-Espino D."/>
            <person name="Jungbluth S."/>
            <person name="Walsh D.A."/>
            <person name="Denef V.J."/>
            <person name="McMahon K.D."/>
            <person name="Konstantinidis K.T."/>
            <person name="Eloe-Fadrosh E.A."/>
            <person name="Kyrpides N.C."/>
            <person name="Woyke T."/>
        </authorList>
    </citation>
    <scope>NUCLEOTIDE SEQUENCE</scope>
    <source>
        <strain evidence="2">GVMAG-M-3300023179-111</strain>
    </source>
</reference>
<proteinExistence type="predicted"/>
<evidence type="ECO:0000313" key="2">
    <source>
        <dbReference type="EMBL" id="QHT22575.1"/>
    </source>
</evidence>
<dbReference type="PANTHER" id="PTHR12419">
    <property type="entry name" value="OTU DOMAIN CONTAINING PROTEIN"/>
    <property type="match status" value="1"/>
</dbReference>
<protein>
    <recommendedName>
        <fullName evidence="1">OTU domain-containing protein</fullName>
    </recommendedName>
</protein>
<dbReference type="Pfam" id="PF02338">
    <property type="entry name" value="OTU"/>
    <property type="match status" value="1"/>
</dbReference>
<name>A0A6C0E579_9ZZZZ</name>
<dbReference type="CDD" id="cd22744">
    <property type="entry name" value="OTU"/>
    <property type="match status" value="1"/>
</dbReference>
<dbReference type="PROSITE" id="PS50802">
    <property type="entry name" value="OTU"/>
    <property type="match status" value="1"/>
</dbReference>
<dbReference type="Gene3D" id="3.90.70.80">
    <property type="match status" value="1"/>
</dbReference>
<dbReference type="EMBL" id="MN739712">
    <property type="protein sequence ID" value="QHT22575.1"/>
    <property type="molecule type" value="Genomic_DNA"/>
</dbReference>
<dbReference type="InterPro" id="IPR050704">
    <property type="entry name" value="Peptidase_C85-like"/>
</dbReference>
<feature type="domain" description="OTU" evidence="1">
    <location>
        <begin position="1"/>
        <end position="117"/>
    </location>
</feature>
<dbReference type="AlphaFoldDB" id="A0A6C0E579"/>
<evidence type="ECO:0000259" key="1">
    <source>
        <dbReference type="PROSITE" id="PS50802"/>
    </source>
</evidence>
<accession>A0A6C0E579</accession>
<dbReference type="InterPro" id="IPR003323">
    <property type="entry name" value="OTU_dom"/>
</dbReference>
<dbReference type="InterPro" id="IPR038765">
    <property type="entry name" value="Papain-like_cys_pep_sf"/>
</dbReference>
<dbReference type="PANTHER" id="PTHR12419:SF7">
    <property type="entry name" value="OTU DOMAIN-CONTAINING PROTEIN 3"/>
    <property type="match status" value="1"/>
</dbReference>
<organism evidence="2">
    <name type="scientific">viral metagenome</name>
    <dbReference type="NCBI Taxonomy" id="1070528"/>
    <lineage>
        <taxon>unclassified sequences</taxon>
        <taxon>metagenomes</taxon>
        <taxon>organismal metagenomes</taxon>
    </lineage>
</organism>
<dbReference type="GO" id="GO:0016579">
    <property type="term" value="P:protein deubiquitination"/>
    <property type="evidence" value="ECO:0007669"/>
    <property type="project" value="TreeGrafter"/>
</dbReference>
<dbReference type="SUPFAM" id="SSF54001">
    <property type="entry name" value="Cysteine proteinases"/>
    <property type="match status" value="1"/>
</dbReference>
<dbReference type="GO" id="GO:0004843">
    <property type="term" value="F:cysteine-type deubiquitinase activity"/>
    <property type="evidence" value="ECO:0007669"/>
    <property type="project" value="TreeGrafter"/>
</dbReference>
<sequence>MSCLFDSISYFLRINSFETRQKICDYLEANNEIMSGLDTKLLLQLEDPNYISKMRRTTTWGGAIEIKAASNIWNIKIIVYIDRIHNKKIEFIPISGYYIGSIGIEWQGNHYVPIVRN</sequence>